<sequence length="109" mass="12211">MKLSSPVVVNNRKVKFAYLKSNVTSTGGGTYLTRALAVRNETGADVIVFMLPHGENTIKNVERIKRGREDLMSAVKPLILPFKIVVVVGSTQAYLEDFYKDMAWSDIKY</sequence>
<dbReference type="EMBL" id="MF044458">
    <property type="protein sequence ID" value="ASD54001.1"/>
    <property type="molecule type" value="Genomic_DNA"/>
</dbReference>
<gene>
    <name evidence="1" type="ORF">ST32_0049</name>
</gene>
<proteinExistence type="predicted"/>
<protein>
    <submittedName>
        <fullName evidence="1">Uncharacterized protein</fullName>
    </submittedName>
</protein>
<keyword evidence="2" id="KW-1185">Reference proteome</keyword>
<accession>A0A218MAI4</accession>
<organism evidence="1 2">
    <name type="scientific">Escherichia phage ST32</name>
    <dbReference type="NCBI Taxonomy" id="2005048"/>
    <lineage>
        <taxon>Viruses</taxon>
        <taxon>Duplodnaviria</taxon>
        <taxon>Heunggongvirae</taxon>
        <taxon>Uroviricota</taxon>
        <taxon>Caudoviricetes</taxon>
        <taxon>Chaseviridae</taxon>
        <taxon>Cleopatravirinae</taxon>
        <taxon>Carltongylesvirus</taxon>
        <taxon>Carltongylesvirus ST32</taxon>
    </lineage>
</organism>
<evidence type="ECO:0000313" key="1">
    <source>
        <dbReference type="EMBL" id="ASD54001.1"/>
    </source>
</evidence>
<evidence type="ECO:0000313" key="2">
    <source>
        <dbReference type="Proteomes" id="UP000222133"/>
    </source>
</evidence>
<dbReference type="Proteomes" id="UP000222133">
    <property type="component" value="Segment"/>
</dbReference>
<name>A0A218MAI4_9CAUD</name>
<reference evidence="2" key="1">
    <citation type="submission" date="2017-05" db="EMBL/GenBank/DDBJ databases">
        <title>ST32 complete genome sequence.</title>
        <authorList>
            <person name="Liu X."/>
            <person name="Liu H."/>
        </authorList>
    </citation>
    <scope>NUCLEOTIDE SEQUENCE [LARGE SCALE GENOMIC DNA]</scope>
</reference>